<evidence type="ECO:0000313" key="1">
    <source>
        <dbReference type="EMBL" id="TBH79326.1"/>
    </source>
</evidence>
<proteinExistence type="predicted"/>
<dbReference type="RefSeq" id="WP_130958063.1">
    <property type="nucleotide sequence ID" value="NZ_JBHSHA010000013.1"/>
</dbReference>
<evidence type="ECO:0000313" key="2">
    <source>
        <dbReference type="Proteomes" id="UP000292919"/>
    </source>
</evidence>
<comment type="caution">
    <text evidence="1">The sequence shown here is derived from an EMBL/GenBank/DDBJ whole genome shotgun (WGS) entry which is preliminary data.</text>
</comment>
<sequence>MRLCIFNVYDLPVPALTRANNLRLASTAGGCLHNGQGIAKLHALAVMPQAAPLPTLFRSALEHLTLEMLAYGRQKPAFSHFVARIFKKILAEQLAHFIR</sequence>
<dbReference type="AlphaFoldDB" id="A0A6H3F7P7"/>
<organism evidence="1 2">
    <name type="scientific">Desulfovibrio legallii</name>
    <dbReference type="NCBI Taxonomy" id="571438"/>
    <lineage>
        <taxon>Bacteria</taxon>
        <taxon>Pseudomonadati</taxon>
        <taxon>Thermodesulfobacteriota</taxon>
        <taxon>Desulfovibrionia</taxon>
        <taxon>Desulfovibrionales</taxon>
        <taxon>Desulfovibrionaceae</taxon>
        <taxon>Desulfovibrio</taxon>
    </lineage>
</organism>
<keyword evidence="2" id="KW-1185">Reference proteome</keyword>
<dbReference type="Proteomes" id="UP000292919">
    <property type="component" value="Unassembled WGS sequence"/>
</dbReference>
<gene>
    <name evidence="1" type="ORF">EB812_08275</name>
</gene>
<reference evidence="1 2" key="1">
    <citation type="submission" date="2018-12" db="EMBL/GenBank/DDBJ databases">
        <title>First genome draft of Desulfovibrio legallis sp. nov.</title>
        <authorList>
            <person name="Ben Dhia O."/>
            <person name="Najjari A."/>
            <person name="Ferjani R."/>
            <person name="Fhoula I."/>
            <person name="Fardeau M.-L."/>
            <person name="Boudabbous A."/>
            <person name="Ouzari H.I."/>
        </authorList>
    </citation>
    <scope>NUCLEOTIDE SEQUENCE [LARGE SCALE GENOMIC DNA]</scope>
    <source>
        <strain evidence="1 2">H1T</strain>
    </source>
</reference>
<accession>A0A6H3F7P7</accession>
<dbReference type="EMBL" id="SIXC01000009">
    <property type="protein sequence ID" value="TBH79326.1"/>
    <property type="molecule type" value="Genomic_DNA"/>
</dbReference>
<protein>
    <submittedName>
        <fullName evidence="1">Uncharacterized protein</fullName>
    </submittedName>
</protein>
<name>A0A6H3F7P7_9BACT</name>